<dbReference type="PROSITE" id="PS50089">
    <property type="entry name" value="ZF_RING_2"/>
    <property type="match status" value="1"/>
</dbReference>
<keyword evidence="7" id="KW-0962">Peroxisome biogenesis</keyword>
<evidence type="ECO:0000256" key="1">
    <source>
        <dbReference type="ARBA" id="ARBA00000900"/>
    </source>
</evidence>
<evidence type="ECO:0000256" key="2">
    <source>
        <dbReference type="ARBA" id="ARBA00004585"/>
    </source>
</evidence>
<dbReference type="eggNOG" id="KOG0317">
    <property type="taxonomic scope" value="Eukaryota"/>
</dbReference>
<keyword evidence="9" id="KW-0812">Transmembrane</keyword>
<dbReference type="Pfam" id="PF04757">
    <property type="entry name" value="Pex2_Pex12"/>
    <property type="match status" value="1"/>
</dbReference>
<reference evidence="22 23" key="1">
    <citation type="submission" date="2009-08" db="EMBL/GenBank/DDBJ databases">
        <title>The Genome Sequence of Spizellomyces punctatus strain DAOM BR117.</title>
        <authorList>
            <consortium name="The Broad Institute Genome Sequencing Platform"/>
            <person name="Russ C."/>
            <person name="Cuomo C."/>
            <person name="Shea T."/>
            <person name="Young S.K."/>
            <person name="Zeng Q."/>
            <person name="Koehrsen M."/>
            <person name="Haas B."/>
            <person name="Borodovsky M."/>
            <person name="Guigo R."/>
            <person name="Alvarado L."/>
            <person name="Berlin A."/>
            <person name="Bochicchio J."/>
            <person name="Borenstein D."/>
            <person name="Chapman S."/>
            <person name="Chen Z."/>
            <person name="Engels R."/>
            <person name="Freedman E."/>
            <person name="Gellesch M."/>
            <person name="Goldberg J."/>
            <person name="Griggs A."/>
            <person name="Gujja S."/>
            <person name="Heiman D."/>
            <person name="Hepburn T."/>
            <person name="Howarth C."/>
            <person name="Jen D."/>
            <person name="Larson L."/>
            <person name="Lewis B."/>
            <person name="Mehta T."/>
            <person name="Park D."/>
            <person name="Pearson M."/>
            <person name="Roberts A."/>
            <person name="Saif S."/>
            <person name="Shenoy N."/>
            <person name="Sisk P."/>
            <person name="Stolte C."/>
            <person name="Sykes S."/>
            <person name="Thomson T."/>
            <person name="Walk T."/>
            <person name="White J."/>
            <person name="Yandava C."/>
            <person name="Burger G."/>
            <person name="Gray M.W."/>
            <person name="Holland P.W.H."/>
            <person name="King N."/>
            <person name="Lang F.B.F."/>
            <person name="Roger A.J."/>
            <person name="Ruiz-Trillo I."/>
            <person name="Lander E."/>
            <person name="Nusbaum C."/>
        </authorList>
    </citation>
    <scope>NUCLEOTIDE SEQUENCE [LARGE SCALE GENOMIC DNA]</scope>
    <source>
        <strain evidence="22 23">DAOM BR117</strain>
    </source>
</reference>
<evidence type="ECO:0000256" key="10">
    <source>
        <dbReference type="ARBA" id="ARBA00022723"/>
    </source>
</evidence>
<dbReference type="FunCoup" id="A0A0L0H882">
    <property type="interactions" value="51"/>
</dbReference>
<evidence type="ECO:0000313" key="22">
    <source>
        <dbReference type="EMBL" id="KNC97151.1"/>
    </source>
</evidence>
<feature type="domain" description="RING-type" evidence="21">
    <location>
        <begin position="266"/>
        <end position="304"/>
    </location>
</feature>
<keyword evidence="12" id="KW-0833">Ubl conjugation pathway</keyword>
<dbReference type="InterPro" id="IPR013083">
    <property type="entry name" value="Znf_RING/FYVE/PHD"/>
</dbReference>
<dbReference type="InterPro" id="IPR025654">
    <property type="entry name" value="PEX2/10"/>
</dbReference>
<evidence type="ECO:0000256" key="15">
    <source>
        <dbReference type="ARBA" id="ARBA00022989"/>
    </source>
</evidence>
<dbReference type="Proteomes" id="UP000053201">
    <property type="component" value="Unassembled WGS sequence"/>
</dbReference>
<dbReference type="AlphaFoldDB" id="A0A0L0H882"/>
<evidence type="ECO:0000256" key="3">
    <source>
        <dbReference type="ARBA" id="ARBA00004906"/>
    </source>
</evidence>
<dbReference type="GO" id="GO:0008270">
    <property type="term" value="F:zinc ion binding"/>
    <property type="evidence" value="ECO:0007669"/>
    <property type="project" value="UniProtKB-KW"/>
</dbReference>
<keyword evidence="17" id="KW-0576">Peroxisome</keyword>
<dbReference type="GeneID" id="27690750"/>
<evidence type="ECO:0000256" key="16">
    <source>
        <dbReference type="ARBA" id="ARBA00023136"/>
    </source>
</evidence>
<dbReference type="GO" id="GO:0016567">
    <property type="term" value="P:protein ubiquitination"/>
    <property type="evidence" value="ECO:0007669"/>
    <property type="project" value="UniProtKB-ARBA"/>
</dbReference>
<keyword evidence="14" id="KW-0653">Protein transport</keyword>
<keyword evidence="8" id="KW-0808">Transferase</keyword>
<dbReference type="GO" id="GO:0061630">
    <property type="term" value="F:ubiquitin protein ligase activity"/>
    <property type="evidence" value="ECO:0007669"/>
    <property type="project" value="UniProtKB-EC"/>
</dbReference>
<dbReference type="SUPFAM" id="SSF57850">
    <property type="entry name" value="RING/U-box"/>
    <property type="match status" value="1"/>
</dbReference>
<organism evidence="22 23">
    <name type="scientific">Spizellomyces punctatus (strain DAOM BR117)</name>
    <dbReference type="NCBI Taxonomy" id="645134"/>
    <lineage>
        <taxon>Eukaryota</taxon>
        <taxon>Fungi</taxon>
        <taxon>Fungi incertae sedis</taxon>
        <taxon>Chytridiomycota</taxon>
        <taxon>Chytridiomycota incertae sedis</taxon>
        <taxon>Chytridiomycetes</taxon>
        <taxon>Spizellomycetales</taxon>
        <taxon>Spizellomycetaceae</taxon>
        <taxon>Spizellomyces</taxon>
    </lineage>
</organism>
<evidence type="ECO:0000256" key="19">
    <source>
        <dbReference type="PROSITE-ProRule" id="PRU00175"/>
    </source>
</evidence>
<dbReference type="OMA" id="YCDVVQL"/>
<protein>
    <recommendedName>
        <fullName evidence="5">RING-type E3 ubiquitin transferase</fullName>
        <ecNumber evidence="5">2.3.2.27</ecNumber>
    </recommendedName>
    <alternativeName>
        <fullName evidence="18">Peroxin-10</fullName>
    </alternativeName>
</protein>
<feature type="region of interest" description="Disordered" evidence="20">
    <location>
        <begin position="1"/>
        <end position="20"/>
    </location>
</feature>
<dbReference type="Gene3D" id="3.30.40.10">
    <property type="entry name" value="Zinc/RING finger domain, C3HC4 (zinc finger)"/>
    <property type="match status" value="1"/>
</dbReference>
<accession>A0A0L0H882</accession>
<evidence type="ECO:0000256" key="4">
    <source>
        <dbReference type="ARBA" id="ARBA00008704"/>
    </source>
</evidence>
<keyword evidence="23" id="KW-1185">Reference proteome</keyword>
<evidence type="ECO:0000259" key="21">
    <source>
        <dbReference type="PROSITE" id="PS50089"/>
    </source>
</evidence>
<dbReference type="InParanoid" id="A0A0L0H882"/>
<dbReference type="GO" id="GO:0016562">
    <property type="term" value="P:protein import into peroxisome matrix, receptor recycling"/>
    <property type="evidence" value="ECO:0007669"/>
    <property type="project" value="UniProtKB-ARBA"/>
</dbReference>
<dbReference type="CDD" id="cd16527">
    <property type="entry name" value="RING-HC_PEX10"/>
    <property type="match status" value="1"/>
</dbReference>
<evidence type="ECO:0000256" key="6">
    <source>
        <dbReference type="ARBA" id="ARBA00022448"/>
    </source>
</evidence>
<evidence type="ECO:0000256" key="12">
    <source>
        <dbReference type="ARBA" id="ARBA00022786"/>
    </source>
</evidence>
<dbReference type="GO" id="GO:0005778">
    <property type="term" value="C:peroxisomal membrane"/>
    <property type="evidence" value="ECO:0007669"/>
    <property type="project" value="UniProtKB-SubCell"/>
</dbReference>
<proteinExistence type="inferred from homology"/>
<dbReference type="Pfam" id="PF13920">
    <property type="entry name" value="zf-C3HC4_3"/>
    <property type="match status" value="1"/>
</dbReference>
<evidence type="ECO:0000313" key="23">
    <source>
        <dbReference type="Proteomes" id="UP000053201"/>
    </source>
</evidence>
<dbReference type="PANTHER" id="PTHR23350:SF0">
    <property type="entry name" value="PEROXISOME BIOGENESIS FACTOR 10"/>
    <property type="match status" value="1"/>
</dbReference>
<keyword evidence="16" id="KW-0472">Membrane</keyword>
<evidence type="ECO:0000256" key="11">
    <source>
        <dbReference type="ARBA" id="ARBA00022771"/>
    </source>
</evidence>
<evidence type="ECO:0000256" key="17">
    <source>
        <dbReference type="ARBA" id="ARBA00023140"/>
    </source>
</evidence>
<dbReference type="EMBL" id="KQ257465">
    <property type="protein sequence ID" value="KNC97151.1"/>
    <property type="molecule type" value="Genomic_DNA"/>
</dbReference>
<dbReference type="VEuPathDB" id="FungiDB:SPPG_07541"/>
<keyword evidence="13" id="KW-0862">Zinc</keyword>
<sequence length="318" mass="36376">MSQSPTALTTPQPAGSPQATSLTFPYGSQPDVIRANQKDVYYQKFLQDQFSSVFRSFFGTRVHLKYQDKVNLFSDLTYYGLTTAAGSRTLGEEYCDIMQVRSSTITPPSAMSRNALVLFHVLTPYIFTRLIAHIKGLSRRPSSAMNPTQEKVIQLLSTHLPTLQKLRPLHLALFYFYGAYYHVSKRILGIRYIFMRQLRSGEKQISYEVLGMLIVVQMLVQGYIHQRQRLADKGQDEPEGDYNDDQDLAQSVALGLTPEQQERQKCMLCLSPRRHTTATPCGHLFCWNCIAEWCRNKAECPLCRQTVNLSHLYLVLNF</sequence>
<comment type="pathway">
    <text evidence="3">Protein modification; protein ubiquitination.</text>
</comment>
<keyword evidence="15" id="KW-1133">Transmembrane helix</keyword>
<keyword evidence="6" id="KW-0813">Transport</keyword>
<comment type="similarity">
    <text evidence="4">Belongs to the pex2/pex10/pex12 family.</text>
</comment>
<name>A0A0L0H882_SPIPD</name>
<keyword evidence="10" id="KW-0479">Metal-binding</keyword>
<evidence type="ECO:0000256" key="20">
    <source>
        <dbReference type="SAM" id="MobiDB-lite"/>
    </source>
</evidence>
<evidence type="ECO:0000256" key="7">
    <source>
        <dbReference type="ARBA" id="ARBA00022593"/>
    </source>
</evidence>
<evidence type="ECO:0000256" key="18">
    <source>
        <dbReference type="ARBA" id="ARBA00041230"/>
    </source>
</evidence>
<dbReference type="InterPro" id="IPR017907">
    <property type="entry name" value="Znf_RING_CS"/>
</dbReference>
<dbReference type="STRING" id="645134.A0A0L0H882"/>
<dbReference type="PANTHER" id="PTHR23350">
    <property type="entry name" value="PEROXISOME ASSEMBLY PROTEIN 10"/>
    <property type="match status" value="1"/>
</dbReference>
<evidence type="ECO:0000256" key="8">
    <source>
        <dbReference type="ARBA" id="ARBA00022679"/>
    </source>
</evidence>
<dbReference type="PROSITE" id="PS00518">
    <property type="entry name" value="ZF_RING_1"/>
    <property type="match status" value="1"/>
</dbReference>
<evidence type="ECO:0000256" key="9">
    <source>
        <dbReference type="ARBA" id="ARBA00022692"/>
    </source>
</evidence>
<dbReference type="RefSeq" id="XP_016605191.1">
    <property type="nucleotide sequence ID" value="XM_016755707.1"/>
</dbReference>
<comment type="subcellular location">
    <subcellularLocation>
        <location evidence="2">Peroxisome membrane</location>
        <topology evidence="2">Multi-pass membrane protein</topology>
    </subcellularLocation>
</comment>
<dbReference type="SMART" id="SM00184">
    <property type="entry name" value="RING"/>
    <property type="match status" value="1"/>
</dbReference>
<evidence type="ECO:0000256" key="5">
    <source>
        <dbReference type="ARBA" id="ARBA00012483"/>
    </source>
</evidence>
<dbReference type="InterPro" id="IPR006845">
    <property type="entry name" value="Pex_N"/>
</dbReference>
<keyword evidence="11 19" id="KW-0863">Zinc-finger</keyword>
<dbReference type="EC" id="2.3.2.27" evidence="5"/>
<dbReference type="OrthoDB" id="6270329at2759"/>
<evidence type="ECO:0000256" key="14">
    <source>
        <dbReference type="ARBA" id="ARBA00022927"/>
    </source>
</evidence>
<evidence type="ECO:0000256" key="13">
    <source>
        <dbReference type="ARBA" id="ARBA00022833"/>
    </source>
</evidence>
<gene>
    <name evidence="22" type="ORF">SPPG_07541</name>
</gene>
<comment type="catalytic activity">
    <reaction evidence="1">
        <text>S-ubiquitinyl-[E2 ubiquitin-conjugating enzyme]-L-cysteine + [acceptor protein]-L-lysine = [E2 ubiquitin-conjugating enzyme]-L-cysteine + N(6)-ubiquitinyl-[acceptor protein]-L-lysine.</text>
        <dbReference type="EC" id="2.3.2.27"/>
    </reaction>
</comment>
<dbReference type="InterPro" id="IPR001841">
    <property type="entry name" value="Znf_RING"/>
</dbReference>